<dbReference type="InterPro" id="IPR048020">
    <property type="entry name" value="Transpos_IS3"/>
</dbReference>
<evidence type="ECO:0000259" key="2">
    <source>
        <dbReference type="PROSITE" id="PS50994"/>
    </source>
</evidence>
<feature type="domain" description="Integrase catalytic" evidence="2">
    <location>
        <begin position="207"/>
        <end position="367"/>
    </location>
</feature>
<evidence type="ECO:0000313" key="3">
    <source>
        <dbReference type="EMBL" id="MER2250091.1"/>
    </source>
</evidence>
<evidence type="ECO:0000256" key="1">
    <source>
        <dbReference type="SAM" id="Coils"/>
    </source>
</evidence>
<gene>
    <name evidence="3" type="ORF">ABS772_09225</name>
</gene>
<keyword evidence="4" id="KW-1185">Reference proteome</keyword>
<dbReference type="PROSITE" id="PS50994">
    <property type="entry name" value="INTEGRASE"/>
    <property type="match status" value="1"/>
</dbReference>
<dbReference type="NCBIfam" id="NF033516">
    <property type="entry name" value="transpos_IS3"/>
    <property type="match status" value="1"/>
</dbReference>
<dbReference type="Proteomes" id="UP001480955">
    <property type="component" value="Unassembled WGS sequence"/>
</dbReference>
<dbReference type="InterPro" id="IPR009057">
    <property type="entry name" value="Homeodomain-like_sf"/>
</dbReference>
<dbReference type="SUPFAM" id="SSF46689">
    <property type="entry name" value="Homeodomain-like"/>
    <property type="match status" value="1"/>
</dbReference>
<dbReference type="Pfam" id="PF13276">
    <property type="entry name" value="HTH_21"/>
    <property type="match status" value="1"/>
</dbReference>
<dbReference type="Pfam" id="PF13683">
    <property type="entry name" value="rve_3"/>
    <property type="match status" value="1"/>
</dbReference>
<protein>
    <submittedName>
        <fullName evidence="3">IS3 family transposase</fullName>
    </submittedName>
</protein>
<dbReference type="PANTHER" id="PTHR47515">
    <property type="entry name" value="LOW CALCIUM RESPONSE LOCUS PROTEIN T"/>
    <property type="match status" value="1"/>
</dbReference>
<feature type="coiled-coil region" evidence="1">
    <location>
        <begin position="53"/>
        <end position="80"/>
    </location>
</feature>
<reference evidence="3 4" key="1">
    <citation type="submission" date="2024-06" db="EMBL/GenBank/DDBJ databases">
        <authorList>
            <person name="Campbell A.G."/>
        </authorList>
    </citation>
    <scope>NUCLEOTIDE SEQUENCE [LARGE SCALE GENOMIC DNA]</scope>
    <source>
        <strain evidence="3 4">EM12</strain>
    </source>
</reference>
<proteinExistence type="predicted"/>
<dbReference type="EMBL" id="JBELQE010000053">
    <property type="protein sequence ID" value="MER2250091.1"/>
    <property type="molecule type" value="Genomic_DNA"/>
</dbReference>
<keyword evidence="1" id="KW-0175">Coiled coil</keyword>
<sequence>MRRKKHTAEEIVAKLRQVDVLVAQGRKVAEAIRSIEVTEVTYYRWRSEYGGLKGDQVKRLKSLEMENQRLRRAISDLTLEKLILKEAAFGKLLSPAHRRACVDHVVAEHGVSERFACRVLGQHRSTQRKCAVVVEDEAALTAAIVALALQYGRYGYRRITALLRRDGWTVNVKRVERIWRREGLKVPARQLKRARLWFNDGSCVRLRPERPDHVWSYDFVEHRTHNGRKYRMLNVIDEFTRECLAIRASRKLKAHDVIDVLSNLFSLRGVPGHIRSDNGPEFIAKAVQDWIAAVGSQTAYIEPGSPWENGYCESFNAKLPDELLNGEVFYTLKEASVVIEQWRIHYNSIRPHSSLDYQPPAPEVVIWPAGPSGSAPSARPAIVTRPTMH</sequence>
<dbReference type="InterPro" id="IPR036397">
    <property type="entry name" value="RNaseH_sf"/>
</dbReference>
<dbReference type="SUPFAM" id="SSF53098">
    <property type="entry name" value="Ribonuclease H-like"/>
    <property type="match status" value="1"/>
</dbReference>
<dbReference type="InterPro" id="IPR025948">
    <property type="entry name" value="HTH-like_dom"/>
</dbReference>
<organism evidence="3 4">
    <name type="scientific">Methylorubrum podarium</name>
    <dbReference type="NCBI Taxonomy" id="200476"/>
    <lineage>
        <taxon>Bacteria</taxon>
        <taxon>Pseudomonadati</taxon>
        <taxon>Pseudomonadota</taxon>
        <taxon>Alphaproteobacteria</taxon>
        <taxon>Hyphomicrobiales</taxon>
        <taxon>Methylobacteriaceae</taxon>
        <taxon>Methylorubrum</taxon>
    </lineage>
</organism>
<dbReference type="Gene3D" id="3.30.420.10">
    <property type="entry name" value="Ribonuclease H-like superfamily/Ribonuclease H"/>
    <property type="match status" value="1"/>
</dbReference>
<dbReference type="Pfam" id="PF01527">
    <property type="entry name" value="HTH_Tnp_1"/>
    <property type="match status" value="1"/>
</dbReference>
<dbReference type="RefSeq" id="WP_350393934.1">
    <property type="nucleotide sequence ID" value="NZ_JBELQE010000053.1"/>
</dbReference>
<accession>A0ABV1QL75</accession>
<name>A0ABV1QL75_9HYPH</name>
<dbReference type="InterPro" id="IPR001584">
    <property type="entry name" value="Integrase_cat-core"/>
</dbReference>
<dbReference type="PANTHER" id="PTHR47515:SF1">
    <property type="entry name" value="BLR2054 PROTEIN"/>
    <property type="match status" value="1"/>
</dbReference>
<dbReference type="InterPro" id="IPR012337">
    <property type="entry name" value="RNaseH-like_sf"/>
</dbReference>
<evidence type="ECO:0000313" key="4">
    <source>
        <dbReference type="Proteomes" id="UP001480955"/>
    </source>
</evidence>
<comment type="caution">
    <text evidence="3">The sequence shown here is derived from an EMBL/GenBank/DDBJ whole genome shotgun (WGS) entry which is preliminary data.</text>
</comment>
<dbReference type="InterPro" id="IPR002514">
    <property type="entry name" value="Transposase_8"/>
</dbReference>